<accession>A0A3D9BU48</accession>
<proteinExistence type="predicted"/>
<evidence type="ECO:0000313" key="2">
    <source>
        <dbReference type="Proteomes" id="UP000256512"/>
    </source>
</evidence>
<sequence>MKPNLKTADPFKGMRDFEKQFVFDSFLFCMKETADKATADRTLYNAYALKATNYHAIEQEYHRKFPSENKIS</sequence>
<dbReference type="EMBL" id="QNVS01000003">
    <property type="protein sequence ID" value="REC57018.1"/>
    <property type="molecule type" value="Genomic_DNA"/>
</dbReference>
<name>A0A3D9BU48_9FLAO</name>
<keyword evidence="2" id="KW-1185">Reference proteome</keyword>
<dbReference type="Proteomes" id="UP000256512">
    <property type="component" value="Unassembled WGS sequence"/>
</dbReference>
<dbReference type="AlphaFoldDB" id="A0A3D9BU48"/>
<evidence type="ECO:0000313" key="1">
    <source>
        <dbReference type="EMBL" id="REC57018.1"/>
    </source>
</evidence>
<protein>
    <submittedName>
        <fullName evidence="1">Uncharacterized protein</fullName>
    </submittedName>
</protein>
<organism evidence="1 2">
    <name type="scientific">Chryseobacterium piscium</name>
    <dbReference type="NCBI Taxonomy" id="333702"/>
    <lineage>
        <taxon>Bacteria</taxon>
        <taxon>Pseudomonadati</taxon>
        <taxon>Bacteroidota</taxon>
        <taxon>Flavobacteriia</taxon>
        <taxon>Flavobacteriales</taxon>
        <taxon>Weeksellaceae</taxon>
        <taxon>Chryseobacterium group</taxon>
        <taxon>Chryseobacterium</taxon>
    </lineage>
</organism>
<dbReference type="RefSeq" id="WP_115948916.1">
    <property type="nucleotide sequence ID" value="NZ_QNVS01000003.1"/>
</dbReference>
<gene>
    <name evidence="1" type="ORF">DRF62_02345</name>
</gene>
<reference evidence="1 2" key="1">
    <citation type="journal article" date="2006" name="Int. J. Syst. Evol. Microbiol.">
        <title>Chryseobacterium piscium sp. nov., isolated from fish of the South Atlantic Ocean off South Africa.</title>
        <authorList>
            <person name="de Beer H."/>
            <person name="Hugo C.J."/>
            <person name="Jooste P.J."/>
            <person name="Vancanneyt M."/>
            <person name="Coenye T."/>
            <person name="Vandamme P."/>
        </authorList>
    </citation>
    <scope>NUCLEOTIDE SEQUENCE [LARGE SCALE GENOMIC DNA]</scope>
    <source>
        <strain evidence="1 2">CCUG 51923</strain>
    </source>
</reference>
<comment type="caution">
    <text evidence="1">The sequence shown here is derived from an EMBL/GenBank/DDBJ whole genome shotgun (WGS) entry which is preliminary data.</text>
</comment>